<dbReference type="EMBL" id="SUMC01000003">
    <property type="protein sequence ID" value="TKA12792.1"/>
    <property type="molecule type" value="Genomic_DNA"/>
</dbReference>
<gene>
    <name evidence="1" type="ORF">FCI23_05460</name>
</gene>
<protein>
    <recommendedName>
        <fullName evidence="3">DUF4926 domain-containing protein</fullName>
    </recommendedName>
</protein>
<evidence type="ECO:0000313" key="2">
    <source>
        <dbReference type="Proteomes" id="UP000305778"/>
    </source>
</evidence>
<keyword evidence="2" id="KW-1185">Reference proteome</keyword>
<proteinExistence type="predicted"/>
<dbReference type="AlphaFoldDB" id="A0A4U0SRX9"/>
<evidence type="ECO:0008006" key="3">
    <source>
        <dbReference type="Google" id="ProtNLM"/>
    </source>
</evidence>
<evidence type="ECO:0000313" key="1">
    <source>
        <dbReference type="EMBL" id="TKA12792.1"/>
    </source>
</evidence>
<reference evidence="1 2" key="1">
    <citation type="submission" date="2019-04" db="EMBL/GenBank/DDBJ databases">
        <title>Streptomyces oryziradicis sp. nov., a novel actinomycete isolated from rhizosphere soil of rice (Oryza sativa L.).</title>
        <authorList>
            <person name="Li C."/>
        </authorList>
    </citation>
    <scope>NUCLEOTIDE SEQUENCE [LARGE SCALE GENOMIC DNA]</scope>
    <source>
        <strain evidence="1 2">NEAU-C40</strain>
    </source>
</reference>
<organism evidence="1 2">
    <name type="scientific">Actinacidiphila oryziradicis</name>
    <dbReference type="NCBI Taxonomy" id="2571141"/>
    <lineage>
        <taxon>Bacteria</taxon>
        <taxon>Bacillati</taxon>
        <taxon>Actinomycetota</taxon>
        <taxon>Actinomycetes</taxon>
        <taxon>Kitasatosporales</taxon>
        <taxon>Streptomycetaceae</taxon>
        <taxon>Actinacidiphila</taxon>
    </lineage>
</organism>
<sequence length="70" mass="7296">MAKAQSIPLGTVVRDLATDRVGVLADVLDYSDPYQVGAVQPPVRLAFLRPLGGGCEWTTCPDQVVSAPGG</sequence>
<comment type="caution">
    <text evidence="1">The sequence shown here is derived from an EMBL/GenBank/DDBJ whole genome shotgun (WGS) entry which is preliminary data.</text>
</comment>
<dbReference type="OrthoDB" id="3855669at2"/>
<dbReference type="RefSeq" id="WP_136722268.1">
    <property type="nucleotide sequence ID" value="NZ_SUMC01000003.1"/>
</dbReference>
<dbReference type="Proteomes" id="UP000305778">
    <property type="component" value="Unassembled WGS sequence"/>
</dbReference>
<accession>A0A4U0SRX9</accession>
<name>A0A4U0SRX9_9ACTN</name>